<dbReference type="Proteomes" id="UP000790787">
    <property type="component" value="Chromosome 13"/>
</dbReference>
<accession>A0AC58SJC7</accession>
<sequence>MNQVTGIDYNHSLFLSPADVSGIQIISFQLTGIENYSIWNRSMRVALLDRNTLGMIDGTCSKDRFPDSMGNHWEKVNAIVLSWLMNSVAEGLLGGIMYASSTQTVWEDLAERFNKVDGSRTFNLHKEITTLTQGSASVSVYFSKLKDLWEEFEALVPAPGCDCPKSRDFVNYLLKLRLYQFLMGLNDSYSQARSQILMKTPLPTVNQAYALIVSDKSQRSIAANSGILGANPVGNFELAMYIRNGGGGQNQRFKKNFNVQCEYCKLKGHTKENCYKLVGYPQDFRQKKRGYNAAHNANILTENYNNQNQNPAEPTFIYGQNTNVINQSACGNQVSYNQGPEAVASQLGNYTFTKDQYDQIVQLLNKGGISKITNNEDSTANVTGTDTTLLVSNGSHEWIIDTDATNHMVYDTNLLNKSTIVHTVDPKKVMLPNGDVSLVTHTWASSISDTHGQVQFPTKPL</sequence>
<evidence type="ECO:0000313" key="2">
    <source>
        <dbReference type="RefSeq" id="XP_075085072.1"/>
    </source>
</evidence>
<dbReference type="RefSeq" id="XP_075085072.1">
    <property type="nucleotide sequence ID" value="XM_075228971.1"/>
</dbReference>
<gene>
    <name evidence="2" type="primary">LOC142168307</name>
</gene>
<proteinExistence type="predicted"/>
<protein>
    <submittedName>
        <fullName evidence="2">Uncharacterized protein LOC142168307</fullName>
    </submittedName>
</protein>
<reference evidence="2" key="2">
    <citation type="submission" date="2025-08" db="UniProtKB">
        <authorList>
            <consortium name="RefSeq"/>
        </authorList>
    </citation>
    <scope>IDENTIFICATION</scope>
    <source>
        <tissue evidence="2">Leaf</tissue>
    </source>
</reference>
<keyword evidence="1" id="KW-1185">Reference proteome</keyword>
<organism evidence="1 2">
    <name type="scientific">Nicotiana tabacum</name>
    <name type="common">Common tobacco</name>
    <dbReference type="NCBI Taxonomy" id="4097"/>
    <lineage>
        <taxon>Eukaryota</taxon>
        <taxon>Viridiplantae</taxon>
        <taxon>Streptophyta</taxon>
        <taxon>Embryophyta</taxon>
        <taxon>Tracheophyta</taxon>
        <taxon>Spermatophyta</taxon>
        <taxon>Magnoliopsida</taxon>
        <taxon>eudicotyledons</taxon>
        <taxon>Gunneridae</taxon>
        <taxon>Pentapetalae</taxon>
        <taxon>asterids</taxon>
        <taxon>lamiids</taxon>
        <taxon>Solanales</taxon>
        <taxon>Solanaceae</taxon>
        <taxon>Nicotianoideae</taxon>
        <taxon>Nicotianeae</taxon>
        <taxon>Nicotiana</taxon>
    </lineage>
</organism>
<evidence type="ECO:0000313" key="1">
    <source>
        <dbReference type="Proteomes" id="UP000790787"/>
    </source>
</evidence>
<name>A0AC58SJC7_TOBAC</name>
<reference evidence="1" key="1">
    <citation type="journal article" date="2014" name="Nat. Commun.">
        <title>The tobacco genome sequence and its comparison with those of tomato and potato.</title>
        <authorList>
            <person name="Sierro N."/>
            <person name="Battey J.N."/>
            <person name="Ouadi S."/>
            <person name="Bakaher N."/>
            <person name="Bovet L."/>
            <person name="Willig A."/>
            <person name="Goepfert S."/>
            <person name="Peitsch M.C."/>
            <person name="Ivanov N.V."/>
        </authorList>
    </citation>
    <scope>NUCLEOTIDE SEQUENCE [LARGE SCALE GENOMIC DNA]</scope>
</reference>